<evidence type="ECO:0000313" key="3">
    <source>
        <dbReference type="Proteomes" id="UP000185003"/>
    </source>
</evidence>
<organism evidence="2 3">
    <name type="scientific">Chitinophaga niabensis</name>
    <dbReference type="NCBI Taxonomy" id="536979"/>
    <lineage>
        <taxon>Bacteria</taxon>
        <taxon>Pseudomonadati</taxon>
        <taxon>Bacteroidota</taxon>
        <taxon>Chitinophagia</taxon>
        <taxon>Chitinophagales</taxon>
        <taxon>Chitinophagaceae</taxon>
        <taxon>Chitinophaga</taxon>
    </lineage>
</organism>
<keyword evidence="1" id="KW-0732">Signal</keyword>
<dbReference type="STRING" id="536979.SAMN04488055_2880"/>
<sequence>MRLLLTMLLFVPIIGTAQTLAATDGLGRVLPQQKEAGAPKADKHVALFYFLWQGDSPTSEKYWDLTEMWNRDSSVFNDFNSPGWGGGAGVAGKYYFWGQPIYGYYQGGDYWVHLKNVQLLTDAGVDILILDATNRLTYLKQTDALMRALEAVRKQGRKTPKVVFYTNTKSGETMQELYDSCYKAGAPYRYPENWFYLDGKPLIIGISKEAGNSFFTIRESQWPTEAFKENAWPWIEFQRPQHVYRNHKGEREIVNVSTAQHPAVPMGHSAFYKRHGNWGRSYRNGAEGTAADLPYGYNIQEQWDYALKQDVPFIFITGWNEWIAGKWRYKKSKDTAVFVDQASPEYSRDIEPSLTAGLEDHYYMQMVSNIRRYKGMEAIPLLREKTIKGWGDWGQVSPEFKDYTGDVLHRKFPGAQSEPKVMYENTTGRNDLELMKVARDKQWIYFYARTVAPITPNTGKNWMTLWLDTDRNGKYDYRVVGGDQLQHNGKYIAKVKYQLKGNELMISIPAKFITTKSFEFKWSDNMQEENPLDWYVNGDAAPGGRFNFVVTNE</sequence>
<evidence type="ECO:0000313" key="2">
    <source>
        <dbReference type="EMBL" id="SIO09148.1"/>
    </source>
</evidence>
<accession>A0A1N6GNR6</accession>
<dbReference type="Gene3D" id="3.20.20.80">
    <property type="entry name" value="Glycosidases"/>
    <property type="match status" value="1"/>
</dbReference>
<evidence type="ECO:0000256" key="1">
    <source>
        <dbReference type="SAM" id="SignalP"/>
    </source>
</evidence>
<dbReference type="AlphaFoldDB" id="A0A1N6GNR6"/>
<dbReference type="OrthoDB" id="9813735at2"/>
<feature type="chain" id="PRO_5013178765" description="Glycosyl hydrolase family 71" evidence="1">
    <location>
        <begin position="22"/>
        <end position="553"/>
    </location>
</feature>
<gene>
    <name evidence="2" type="ORF">SAMN04488055_2880</name>
</gene>
<dbReference type="RefSeq" id="WP_074239897.1">
    <property type="nucleotide sequence ID" value="NZ_FSRA01000001.1"/>
</dbReference>
<name>A0A1N6GNR6_9BACT</name>
<proteinExistence type="predicted"/>
<dbReference type="EMBL" id="FSRA01000001">
    <property type="protein sequence ID" value="SIO09148.1"/>
    <property type="molecule type" value="Genomic_DNA"/>
</dbReference>
<protein>
    <recommendedName>
        <fullName evidence="4">Glycosyl hydrolase family 71</fullName>
    </recommendedName>
</protein>
<dbReference type="Proteomes" id="UP000185003">
    <property type="component" value="Unassembled WGS sequence"/>
</dbReference>
<keyword evidence="3" id="KW-1185">Reference proteome</keyword>
<feature type="signal peptide" evidence="1">
    <location>
        <begin position="1"/>
        <end position="21"/>
    </location>
</feature>
<evidence type="ECO:0008006" key="4">
    <source>
        <dbReference type="Google" id="ProtNLM"/>
    </source>
</evidence>
<reference evidence="2 3" key="1">
    <citation type="submission" date="2016-11" db="EMBL/GenBank/DDBJ databases">
        <authorList>
            <person name="Jaros S."/>
            <person name="Januszkiewicz K."/>
            <person name="Wedrychowicz H."/>
        </authorList>
    </citation>
    <scope>NUCLEOTIDE SEQUENCE [LARGE SCALE GENOMIC DNA]</scope>
    <source>
        <strain evidence="2 3">DSM 24787</strain>
    </source>
</reference>